<accession>E4U1X9</accession>
<evidence type="ECO:0000313" key="5">
    <source>
        <dbReference type="EMBL" id="ADR33497.1"/>
    </source>
</evidence>
<dbReference type="SUPFAM" id="SSF52540">
    <property type="entry name" value="P-loop containing nucleoside triphosphate hydrolases"/>
    <property type="match status" value="2"/>
</dbReference>
<dbReference type="HOGENOM" id="CLU_000604_36_0_7"/>
<keyword evidence="2" id="KW-0067">ATP-binding</keyword>
<dbReference type="PROSITE" id="PS50893">
    <property type="entry name" value="ABC_TRANSPORTER_2"/>
    <property type="match status" value="2"/>
</dbReference>
<dbReference type="FunFam" id="3.40.50.300:FF:000011">
    <property type="entry name" value="Putative ABC transporter ATP-binding component"/>
    <property type="match status" value="1"/>
</dbReference>
<dbReference type="CDD" id="cd03221">
    <property type="entry name" value="ABCF_EF-3"/>
    <property type="match status" value="2"/>
</dbReference>
<dbReference type="InterPro" id="IPR003593">
    <property type="entry name" value="AAA+_ATPase"/>
</dbReference>
<dbReference type="eggNOG" id="COG0488">
    <property type="taxonomic scope" value="Bacteria"/>
</dbReference>
<dbReference type="STRING" id="709032.Sulku_0831"/>
<dbReference type="PROSITE" id="PS00211">
    <property type="entry name" value="ABC_TRANSPORTER_1"/>
    <property type="match status" value="2"/>
</dbReference>
<dbReference type="InterPro" id="IPR032781">
    <property type="entry name" value="ABC_tran_Xtn"/>
</dbReference>
<dbReference type="NCBIfam" id="NF000355">
    <property type="entry name" value="ribo_prot_ABC_F"/>
    <property type="match status" value="1"/>
</dbReference>
<dbReference type="GO" id="GO:0005524">
    <property type="term" value="F:ATP binding"/>
    <property type="evidence" value="ECO:0007669"/>
    <property type="project" value="UniProtKB-KW"/>
</dbReference>
<dbReference type="GO" id="GO:0003677">
    <property type="term" value="F:DNA binding"/>
    <property type="evidence" value="ECO:0007669"/>
    <property type="project" value="InterPro"/>
</dbReference>
<dbReference type="InterPro" id="IPR032524">
    <property type="entry name" value="ABC_tran_C"/>
</dbReference>
<evidence type="ECO:0000259" key="4">
    <source>
        <dbReference type="PROSITE" id="PS50893"/>
    </source>
</evidence>
<evidence type="ECO:0000256" key="1">
    <source>
        <dbReference type="ARBA" id="ARBA00022741"/>
    </source>
</evidence>
<organism evidence="5 6">
    <name type="scientific">Sulfuricurvum kujiense (strain ATCC BAA-921 / DSM 16994 / JCM 11577 / YK-1)</name>
    <dbReference type="NCBI Taxonomy" id="709032"/>
    <lineage>
        <taxon>Bacteria</taxon>
        <taxon>Pseudomonadati</taxon>
        <taxon>Campylobacterota</taxon>
        <taxon>Epsilonproteobacteria</taxon>
        <taxon>Campylobacterales</taxon>
        <taxon>Sulfurimonadaceae</taxon>
        <taxon>Sulfuricurvum</taxon>
    </lineage>
</organism>
<dbReference type="InterPro" id="IPR051309">
    <property type="entry name" value="ABCF_ATPase"/>
</dbReference>
<dbReference type="Gene3D" id="3.40.50.300">
    <property type="entry name" value="P-loop containing nucleotide triphosphate hydrolases"/>
    <property type="match status" value="2"/>
</dbReference>
<evidence type="ECO:0000256" key="3">
    <source>
        <dbReference type="SAM" id="Coils"/>
    </source>
</evidence>
<protein>
    <submittedName>
        <fullName evidence="5">ABC transporter related protein</fullName>
    </submittedName>
</protein>
<dbReference type="InterPro" id="IPR003439">
    <property type="entry name" value="ABC_transporter-like_ATP-bd"/>
</dbReference>
<feature type="domain" description="ABC transporter" evidence="4">
    <location>
        <begin position="4"/>
        <end position="256"/>
    </location>
</feature>
<evidence type="ECO:0000313" key="6">
    <source>
        <dbReference type="Proteomes" id="UP000008721"/>
    </source>
</evidence>
<keyword evidence="1" id="KW-0547">Nucleotide-binding</keyword>
<dbReference type="RefSeq" id="WP_013459694.1">
    <property type="nucleotide sequence ID" value="NC_014762.1"/>
</dbReference>
<dbReference type="SMART" id="SM00382">
    <property type="entry name" value="AAA"/>
    <property type="match status" value="2"/>
</dbReference>
<dbReference type="Pfam" id="PF00005">
    <property type="entry name" value="ABC_tran"/>
    <property type="match status" value="2"/>
</dbReference>
<sequence>MALVDLLGVSKHYEAQKILENINFHIDEGERVVIVGKNGSGKSTLMKIVHGSLDADEGERINRQGIEIKMLSQVPKFDPDHNVREAIEAGLGELKSAKVRFDEISALLAEAFDNTALLDEQARLTNFLDHHNAWNLDDKIERVMHHFMLKEYETKKVNLLSGGEQRRVALASLLLQKPDVLLLDEPTNHLDVYMVEFLEELILKERFTLLFISHDRYFIDQIATKTIEVEDCSLREFNGGYSNYLEQKQELLRTMAQQHENLLKLLKSENEWLRRGVKARLKRNEGRKQRVLQLREDAKNNPSRIRKMKLELEREAKHFNRSEGINRQKMLFEIEHLGLKLGDKTLIKDFSTRILQKDVIAVVGPNGSGKSTLLKALLGRLKPTSGIIKMGELTIGYFDQHREMLDDNLNLIETFCPHGGDRVDVMGQDYHVYGYLKNFLFPREFLDKKVGVLSGGEKNRVALALLFTKKVDCLILDEPTNDLDIPTINILEEKLQSFPGAVILVSHDRYFVDKIAKKLFIFKGDGSIEESYKPYSEYLEDEKEFMEMDAMEAEFSKSETAASVTVQSEKPKALKLTFNEQKALEKLPVEIEALEAKIDDLNASLADPKKYEKIGISVLAEELEKTKALYEEKVDELLAIEEKVEEIEALKNS</sequence>
<dbReference type="PANTHER" id="PTHR42855:SF1">
    <property type="entry name" value="ABC TRANSPORTER DOMAIN-CONTAINING PROTEIN"/>
    <property type="match status" value="1"/>
</dbReference>
<dbReference type="InterPro" id="IPR027417">
    <property type="entry name" value="P-loop_NTPase"/>
</dbReference>
<reference evidence="5 6" key="1">
    <citation type="journal article" date="2012" name="Stand. Genomic Sci.">
        <title>Complete genome sequence of the sulfur compounds oxidizing chemolithoautotroph Sulfuricurvum kujiense type strain (YK-1(T)).</title>
        <authorList>
            <person name="Han C."/>
            <person name="Kotsyurbenko O."/>
            <person name="Chertkov O."/>
            <person name="Held B."/>
            <person name="Lapidus A."/>
            <person name="Nolan M."/>
            <person name="Lucas S."/>
            <person name="Hammon N."/>
            <person name="Deshpande S."/>
            <person name="Cheng J.F."/>
            <person name="Tapia R."/>
            <person name="Goodwin L.A."/>
            <person name="Pitluck S."/>
            <person name="Liolios K."/>
            <person name="Pagani I."/>
            <person name="Ivanova N."/>
            <person name="Mavromatis K."/>
            <person name="Mikhailova N."/>
            <person name="Pati A."/>
            <person name="Chen A."/>
            <person name="Palaniappan K."/>
            <person name="Land M."/>
            <person name="Hauser L."/>
            <person name="Chang Y.J."/>
            <person name="Jeffries C.D."/>
            <person name="Brambilla E.M."/>
            <person name="Rohde M."/>
            <person name="Spring S."/>
            <person name="Sikorski J."/>
            <person name="Goker M."/>
            <person name="Woyke T."/>
            <person name="Bristow J."/>
            <person name="Eisen J.A."/>
            <person name="Markowitz V."/>
            <person name="Hugenholtz P."/>
            <person name="Kyrpides N.C."/>
            <person name="Klenk H.P."/>
            <person name="Detter J.C."/>
        </authorList>
    </citation>
    <scope>NUCLEOTIDE SEQUENCE [LARGE SCALE GENOMIC DNA]</scope>
    <source>
        <strain evidence="6">ATCC BAA-921 / DSM 16994 / JCM 11577 / YK-1</strain>
    </source>
</reference>
<dbReference type="Proteomes" id="UP000008721">
    <property type="component" value="Chromosome"/>
</dbReference>
<evidence type="ECO:0000256" key="2">
    <source>
        <dbReference type="ARBA" id="ARBA00022840"/>
    </source>
</evidence>
<dbReference type="Gene3D" id="1.10.287.380">
    <property type="entry name" value="Valyl-tRNA synthetase, C-terminal domain"/>
    <property type="match status" value="1"/>
</dbReference>
<keyword evidence="6" id="KW-1185">Reference proteome</keyword>
<gene>
    <name evidence="5" type="ordered locus">Sulku_0831</name>
</gene>
<dbReference type="PANTHER" id="PTHR42855">
    <property type="entry name" value="ABC TRANSPORTER ATP-BINDING SUBUNIT"/>
    <property type="match status" value="1"/>
</dbReference>
<feature type="domain" description="ABC transporter" evidence="4">
    <location>
        <begin position="332"/>
        <end position="548"/>
    </location>
</feature>
<proteinExistence type="predicted"/>
<dbReference type="InterPro" id="IPR037118">
    <property type="entry name" value="Val-tRNA_synth_C_sf"/>
</dbReference>
<dbReference type="KEGG" id="sku:Sulku_0831"/>
<dbReference type="InterPro" id="IPR017871">
    <property type="entry name" value="ABC_transporter-like_CS"/>
</dbReference>
<dbReference type="Pfam" id="PF12848">
    <property type="entry name" value="ABC_tran_Xtn"/>
    <property type="match status" value="1"/>
</dbReference>
<keyword evidence="3" id="KW-0175">Coiled coil</keyword>
<dbReference type="OrthoDB" id="9762369at2"/>
<dbReference type="Pfam" id="PF16326">
    <property type="entry name" value="ABC_tran_CTD"/>
    <property type="match status" value="1"/>
</dbReference>
<feature type="coiled-coil region" evidence="3">
    <location>
        <begin position="584"/>
        <end position="650"/>
    </location>
</feature>
<dbReference type="GO" id="GO:0016887">
    <property type="term" value="F:ATP hydrolysis activity"/>
    <property type="evidence" value="ECO:0007669"/>
    <property type="project" value="InterPro"/>
</dbReference>
<dbReference type="EMBL" id="CP002355">
    <property type="protein sequence ID" value="ADR33497.1"/>
    <property type="molecule type" value="Genomic_DNA"/>
</dbReference>
<dbReference type="AlphaFoldDB" id="E4U1X9"/>
<name>E4U1X9_SULKY</name>